<keyword evidence="3" id="KW-0479">Metal-binding</keyword>
<keyword evidence="4" id="KW-0547">Nucleotide-binding</keyword>
<feature type="region of interest" description="Disordered" evidence="17">
    <location>
        <begin position="17"/>
        <end position="40"/>
    </location>
</feature>
<dbReference type="SMART" id="SM00249">
    <property type="entry name" value="PHD"/>
    <property type="match status" value="1"/>
</dbReference>
<dbReference type="InterPro" id="IPR014001">
    <property type="entry name" value="Helicase_ATP-bd"/>
</dbReference>
<dbReference type="InterPro" id="IPR027417">
    <property type="entry name" value="P-loop_NTPase"/>
</dbReference>
<dbReference type="GO" id="GO:0005524">
    <property type="term" value="F:ATP binding"/>
    <property type="evidence" value="ECO:0007669"/>
    <property type="project" value="UniProtKB-KW"/>
</dbReference>
<dbReference type="Pfam" id="PF00622">
    <property type="entry name" value="SPRY"/>
    <property type="match status" value="1"/>
</dbReference>
<keyword evidence="5" id="KW-0863">Zinc-finger</keyword>
<dbReference type="Pfam" id="PF00271">
    <property type="entry name" value="Helicase_C"/>
    <property type="match status" value="1"/>
</dbReference>
<comment type="function">
    <text evidence="13">Component of the 17S U2 SnRNP complex of the spliceosome, a large ribonucleoprotein complex that removes introns from transcribed pre-mRNAs. The 17S U2 SnRNP complex (1) directly participates in early spliceosome assembly and (2) mediates recognition of the intron branch site during pre-mRNA splicing by promoting the selection of the pre-mRNA branch-site adenosine, the nucleophile for the first step of splicing. Within the 17S U2 SnRNP complex, DDX46 plays essential roles during assembly of pre-spliceosome and proofreading of the branch site.</text>
</comment>
<dbReference type="Gene3D" id="3.90.1150.10">
    <property type="entry name" value="Aspartate Aminotransferase, domain 1"/>
    <property type="match status" value="1"/>
</dbReference>
<evidence type="ECO:0000256" key="17">
    <source>
        <dbReference type="SAM" id="MobiDB-lite"/>
    </source>
</evidence>
<dbReference type="Pfam" id="PF21198">
    <property type="entry name" value="ASH2L-like_WH"/>
    <property type="match status" value="1"/>
</dbReference>
<dbReference type="PANTHER" id="PTHR47958">
    <property type="entry name" value="ATP-DEPENDENT RNA HELICASE DBP3"/>
    <property type="match status" value="1"/>
</dbReference>
<dbReference type="CDD" id="cd00610">
    <property type="entry name" value="OAT_like"/>
    <property type="match status" value="1"/>
</dbReference>
<feature type="compositionally biased region" description="Pro residues" evidence="17">
    <location>
        <begin position="1465"/>
        <end position="1486"/>
    </location>
</feature>
<dbReference type="EC" id="3.6.4.13" evidence="2"/>
<evidence type="ECO:0000256" key="1">
    <source>
        <dbReference type="ARBA" id="ARBA00008954"/>
    </source>
</evidence>
<dbReference type="InterPro" id="IPR005814">
    <property type="entry name" value="Aminotrans_3"/>
</dbReference>
<dbReference type="PROSITE" id="PS00600">
    <property type="entry name" value="AA_TRANSFER_CLASS_3"/>
    <property type="match status" value="1"/>
</dbReference>
<keyword evidence="7" id="KW-0347">Helicase</keyword>
<feature type="region of interest" description="Disordered" evidence="17">
    <location>
        <begin position="115"/>
        <end position="148"/>
    </location>
</feature>
<feature type="compositionally biased region" description="Basic and acidic residues" evidence="17">
    <location>
        <begin position="1400"/>
        <end position="1412"/>
    </location>
</feature>
<dbReference type="GO" id="GO:0008270">
    <property type="term" value="F:zinc ion binding"/>
    <property type="evidence" value="ECO:0007669"/>
    <property type="project" value="UniProtKB-KW"/>
</dbReference>
<comment type="similarity">
    <text evidence="1">Belongs to the class-III pyridoxal-phosphate-dependent aminotransferase family.</text>
</comment>
<evidence type="ECO:0000259" key="19">
    <source>
        <dbReference type="PROSITE" id="PS51192"/>
    </source>
</evidence>
<feature type="chain" id="PRO_5036209610" description="Probable ATP-dependent RNA helicase DDX46" evidence="18">
    <location>
        <begin position="21"/>
        <end position="2026"/>
    </location>
</feature>
<dbReference type="InterPro" id="IPR053835">
    <property type="entry name" value="ASH2L-like_WH"/>
</dbReference>
<dbReference type="Proteomes" id="UP000677054">
    <property type="component" value="Unassembled WGS sequence"/>
</dbReference>
<feature type="compositionally biased region" description="Basic and acidic residues" evidence="17">
    <location>
        <begin position="134"/>
        <end position="148"/>
    </location>
</feature>
<protein>
    <recommendedName>
        <fullName evidence="14">Probable ATP-dependent RNA helicase DDX46</fullName>
        <ecNumber evidence="2">3.6.4.13</ecNumber>
    </recommendedName>
    <alternativeName>
        <fullName evidence="15">DEAD box protein 46</fullName>
    </alternativeName>
</protein>
<dbReference type="InterPro" id="IPR049455">
    <property type="entry name" value="ASH2-like_PHD"/>
</dbReference>
<dbReference type="InterPro" id="IPR019786">
    <property type="entry name" value="Zinc_finger_PHD-type_CS"/>
</dbReference>
<evidence type="ECO:0000256" key="6">
    <source>
        <dbReference type="ARBA" id="ARBA00022801"/>
    </source>
</evidence>
<feature type="compositionally biased region" description="Low complexity" evidence="17">
    <location>
        <begin position="1431"/>
        <end position="1440"/>
    </location>
</feature>
<dbReference type="GO" id="GO:0030170">
    <property type="term" value="F:pyridoxal phosphate binding"/>
    <property type="evidence" value="ECO:0007669"/>
    <property type="project" value="InterPro"/>
</dbReference>
<gene>
    <name evidence="22" type="ORF">DSTB1V02_LOCUS2243</name>
</gene>
<feature type="domain" description="Helicase C-terminal" evidence="20">
    <location>
        <begin position="569"/>
        <end position="733"/>
    </location>
</feature>
<feature type="domain" description="DEAD-box RNA helicase Q" evidence="21">
    <location>
        <begin position="349"/>
        <end position="377"/>
    </location>
</feature>
<feature type="compositionally biased region" description="Basic and acidic residues" evidence="17">
    <location>
        <begin position="54"/>
        <end position="66"/>
    </location>
</feature>
<feature type="domain" description="Helicase ATP-binding" evidence="19">
    <location>
        <begin position="380"/>
        <end position="558"/>
    </location>
</feature>
<dbReference type="InterPro" id="IPR015421">
    <property type="entry name" value="PyrdxlP-dep_Trfase_major"/>
</dbReference>
<evidence type="ECO:0000256" key="3">
    <source>
        <dbReference type="ARBA" id="ARBA00022723"/>
    </source>
</evidence>
<dbReference type="CDD" id="cd12872">
    <property type="entry name" value="SPRY_Ash2"/>
    <property type="match status" value="1"/>
</dbReference>
<keyword evidence="6" id="KW-0378">Hydrolase</keyword>
<dbReference type="EMBL" id="CAJPEV010000243">
    <property type="protein sequence ID" value="CAG0882874.1"/>
    <property type="molecule type" value="Genomic_DNA"/>
</dbReference>
<dbReference type="SUPFAM" id="SSF49899">
    <property type="entry name" value="Concanavalin A-like lectins/glucanases"/>
    <property type="match status" value="1"/>
</dbReference>
<keyword evidence="8" id="KW-0862">Zinc</keyword>
<dbReference type="SUPFAM" id="SSF53383">
    <property type="entry name" value="PLP-dependent transferases"/>
    <property type="match status" value="1"/>
</dbReference>
<dbReference type="Pfam" id="PF23469">
    <property type="entry name" value="KH_12"/>
    <property type="match status" value="1"/>
</dbReference>
<evidence type="ECO:0000259" key="20">
    <source>
        <dbReference type="PROSITE" id="PS51194"/>
    </source>
</evidence>
<dbReference type="SUPFAM" id="SSF57903">
    <property type="entry name" value="FYVE/PHD zinc finger"/>
    <property type="match status" value="1"/>
</dbReference>
<proteinExistence type="inferred from homology"/>
<feature type="region of interest" description="Disordered" evidence="17">
    <location>
        <begin position="54"/>
        <end position="93"/>
    </location>
</feature>
<dbReference type="InterPro" id="IPR001965">
    <property type="entry name" value="Znf_PHD"/>
</dbReference>
<dbReference type="CDD" id="cd15583">
    <property type="entry name" value="PHD_ash2p_like"/>
    <property type="match status" value="1"/>
</dbReference>
<dbReference type="EMBL" id="LR899760">
    <property type="protein sequence ID" value="CAD7242272.1"/>
    <property type="molecule type" value="Genomic_DNA"/>
</dbReference>
<evidence type="ECO:0000313" key="23">
    <source>
        <dbReference type="Proteomes" id="UP000677054"/>
    </source>
</evidence>
<comment type="similarity">
    <text evidence="11">Belongs to the DEAD box helicase family. DDX46/PRP5 subfamily.</text>
</comment>
<keyword evidence="9" id="KW-0067">ATP-binding</keyword>
<evidence type="ECO:0000256" key="12">
    <source>
        <dbReference type="ARBA" id="ARBA00047984"/>
    </source>
</evidence>
<evidence type="ECO:0000256" key="4">
    <source>
        <dbReference type="ARBA" id="ARBA00022741"/>
    </source>
</evidence>
<feature type="region of interest" description="Disordered" evidence="17">
    <location>
        <begin position="1387"/>
        <end position="1496"/>
    </location>
</feature>
<reference evidence="22" key="1">
    <citation type="submission" date="2020-11" db="EMBL/GenBank/DDBJ databases">
        <authorList>
            <person name="Tran Van P."/>
        </authorList>
    </citation>
    <scope>NUCLEOTIDE SEQUENCE</scope>
</reference>
<dbReference type="PROSITE" id="PS51194">
    <property type="entry name" value="HELICASE_CTER"/>
    <property type="match status" value="1"/>
</dbReference>
<dbReference type="InterPro" id="IPR056149">
    <property type="entry name" value="PRP5/DDX46/KHDC4_KH"/>
</dbReference>
<dbReference type="Gene3D" id="3.40.50.300">
    <property type="entry name" value="P-loop containing nucleotide triphosphate hydrolases"/>
    <property type="match status" value="2"/>
</dbReference>
<dbReference type="InterPro" id="IPR043136">
    <property type="entry name" value="B30.2/SPRY_sf"/>
</dbReference>
<dbReference type="Gene3D" id="2.60.120.920">
    <property type="match status" value="1"/>
</dbReference>
<feature type="signal peptide" evidence="18">
    <location>
        <begin position="1"/>
        <end position="20"/>
    </location>
</feature>
<dbReference type="Pfam" id="PF00202">
    <property type="entry name" value="Aminotran_3"/>
    <property type="match status" value="1"/>
</dbReference>
<feature type="compositionally biased region" description="Low complexity" evidence="17">
    <location>
        <begin position="1487"/>
        <end position="1496"/>
    </location>
</feature>
<evidence type="ECO:0000256" key="9">
    <source>
        <dbReference type="ARBA" id="ARBA00022840"/>
    </source>
</evidence>
<evidence type="ECO:0000313" key="22">
    <source>
        <dbReference type="EMBL" id="CAD7242272.1"/>
    </source>
</evidence>
<evidence type="ECO:0000259" key="21">
    <source>
        <dbReference type="PROSITE" id="PS51195"/>
    </source>
</evidence>
<keyword evidence="18" id="KW-0732">Signal</keyword>
<dbReference type="InterPro" id="IPR011545">
    <property type="entry name" value="DEAD/DEAH_box_helicase_dom"/>
</dbReference>
<dbReference type="PROSITE" id="PS51195">
    <property type="entry name" value="Q_MOTIF"/>
    <property type="match status" value="1"/>
</dbReference>
<evidence type="ECO:0000256" key="10">
    <source>
        <dbReference type="ARBA" id="ARBA00022898"/>
    </source>
</evidence>
<dbReference type="OrthoDB" id="196131at2759"/>
<accession>A0A7R8ZZ60</accession>
<sequence length="2026" mass="224121">MKHNWIAWLEIVTGVPEALGGEGSDPDPENDTGDTEPEAVLVRDIVIDQDPVRERIEKSSSEDGCHLRMTNGLGDHQKLDRHKRSRSKEKITLGPVEEKKPKVELVTAVVKRDTRPAVIHPDKEDEDAPFDPSSVDKEEEQKRLEAEMNKRKERIEKWRAERKKQLLAEVKETLASIQVAVAGKKWTLEDESDEEEAGNANDNSETTEDVDPLDAYMQKTSGIVIGSAKTAAKGPVDQESRFTVLSGVARPNQSTAKKGEVMEQNQDALEYSSEEDDDDLGAAMTGLLNKGRKELVKVDHSTIEYLPFRKNFYVEVPEIAKMTAEEVQAYRLELEGIRVRGKGCPRPVKTWAQCGVSRKVLDILKKCGYEKPTPIQAQAIPVIMSGRDIIGIAKTGSGKTLAFLLPMFRHIMDQPPLEDTDGPISIIMTPTRELCMQIGKECKKFTKSLGIRAVSVYGGTGISEQIAELKRGAEIIVCTPGRMIDMLAANNGRVTNLRRVTYTVLDEADRMFDMGFEPQVMRIVDNIRPDRQTVMFSATFPRQMEALARRILNKPVEVQVGGRSVVCKDVEQHIVVLEEHEKFLKLLELLGLFYEQGSILVFVDKQEAADALLKDLMKHSYSCMSLHGGIDQFDRDSTIVDFKAGKVKLLIATSVASRGLDVQGLVLVINYDCPNHYEDYVHRCGRTGRASNVLTTGLQDSDDEDIEGDIDQQIENIMAPKRTVTKVTASNLPIPGATGINNMTAASSAAGSAGMLPMPNPGPGLLGAAPTPSMASDALELAKRRASQINMQRNLGQEGRAAVTQQTAEAILKGGITTQQPVITAKSVAEQLAAKLNTKLNYQPKEGQLGELDDEEPTGTLNQGETFQKFEEELEINDFPQQTSLILTGGGMALQQIGEYSEAGITVRGTFCPSGKNPPDGERKLYLAIESTSELAVSKAKNEITRLIKEELLKLQTSAYQPFQKGRYKESSLSSCRMHFAQNPMKIVKGRRQYLFDHNNKEYLDCISNFAHVGHCHPLIVKVAQVEMGKLLLPEPACIESEETPIVCSLRSTLPPALDTFIFLTTGSEANDLALKLAAHYTKRKDVFVMDGAYHGNFDSLSRISPRSIKRLKHGCEPWVHVLPLPDTYKGKYQREDPEAHSKYLRDAIRLIHEVNSSDSKISCFICETLFSTSGIIIPPTDYLPSVIKEIRQKGGLWIADEVATGLGRLGSHMWGFQDLEHDLIPDILTLGKPLGNGYPVAAVVTRRDLVSGAESILKQFTRPRLGLKIGAAVLEVLSSEKLMDHAGHVGEVLLSGLRTLLNKSPHIGDVRGQGLIGGMEIVENQQSKKPSRQLAKKLYYMLKEEGILVSVVGEAQNILALQPPMCFTEENAHLFVSTLERILQDPSFSDSSQFPSSESIERKVEMEKDSGTEDACGEDLGSRDESMMDSSQQSLVSSQSEDEGTHTASSPPHPHSLILGEFGEPPPHTLPQPLLTPAPPDPSSEPPSSQSQSQQMGHCYCQEHNLYDCSIGKERNLNIVELQCNGCRRWFHESCIGYQLGKLVPFMLNYVFTCKNCSNTGLEVFKKSQAHFTHMCLTALANLQQQSTKEGREERVFSRDAHIIPFMESHWESLTTMPRRNTAAWHNTIQRSLAKEKGMLFICEDKLPEGVPPTVPYPLYGLANPDLTLIRPLYEMQGGQRRGGAKRKADGGGGSGSGGSAGGGGSGSGGGKKQRGLGGEISFRSGSVHGYPLEHPFNKDGYRYLLAEPDPHAPFRQEFDESAESIGKPIPSWQYRVLTPPIVLLALHDRAPQLKMDVNCGTWYWEAVVTNMPENSATRIGWAQAHANLQAPLGFDRFGYSWRSRKGTKFHEAHGKHYANGQGFGVGDILGFLIHLPQTRDPSVYLPPTHKDKPLVRVKNHLYYEEKENVQESLKILTPLLGGKITFFKNGVNQGLAFTDIYEGSYYPAISIYKNATVTVNFGPEFKHPPQEVSFQPLKITSHTTIGGFLMLQMSNRAEESTVQQALSDMLYLTQNHGKLKINDA</sequence>
<feature type="region of interest" description="Disordered" evidence="17">
    <location>
        <begin position="1679"/>
        <end position="1720"/>
    </location>
</feature>
<comment type="catalytic activity">
    <reaction evidence="12">
        <text>ATP + H2O = ADP + phosphate + H(+)</text>
        <dbReference type="Rhea" id="RHEA:13065"/>
        <dbReference type="ChEBI" id="CHEBI:15377"/>
        <dbReference type="ChEBI" id="CHEBI:15378"/>
        <dbReference type="ChEBI" id="CHEBI:30616"/>
        <dbReference type="ChEBI" id="CHEBI:43474"/>
        <dbReference type="ChEBI" id="CHEBI:456216"/>
        <dbReference type="EC" id="3.6.4.13"/>
    </reaction>
</comment>
<feature type="compositionally biased region" description="Gly residues" evidence="17">
    <location>
        <begin position="1692"/>
        <end position="1720"/>
    </location>
</feature>
<dbReference type="InterPro" id="IPR049704">
    <property type="entry name" value="Aminotrans_3_PPA_site"/>
</dbReference>
<dbReference type="SMART" id="SM00490">
    <property type="entry name" value="HELICc"/>
    <property type="match status" value="1"/>
</dbReference>
<dbReference type="InterPro" id="IPR013320">
    <property type="entry name" value="ConA-like_dom_sf"/>
</dbReference>
<dbReference type="Pfam" id="PF21257">
    <property type="entry name" value="PHD_ash2p_like"/>
    <property type="match status" value="1"/>
</dbReference>
<dbReference type="GO" id="GO:0016787">
    <property type="term" value="F:hydrolase activity"/>
    <property type="evidence" value="ECO:0007669"/>
    <property type="project" value="UniProtKB-KW"/>
</dbReference>
<dbReference type="Pfam" id="PF00270">
    <property type="entry name" value="DEAD"/>
    <property type="match status" value="1"/>
</dbReference>
<dbReference type="InterPro" id="IPR003877">
    <property type="entry name" value="SPRY_dom"/>
</dbReference>
<evidence type="ECO:0000256" key="7">
    <source>
        <dbReference type="ARBA" id="ARBA00022806"/>
    </source>
</evidence>
<dbReference type="FunFam" id="3.40.50.300:FF:000079">
    <property type="entry name" value="probable ATP-dependent RNA helicase DDX17"/>
    <property type="match status" value="1"/>
</dbReference>
<dbReference type="GO" id="GO:0003676">
    <property type="term" value="F:nucleic acid binding"/>
    <property type="evidence" value="ECO:0007669"/>
    <property type="project" value="InterPro"/>
</dbReference>
<keyword evidence="10" id="KW-0663">Pyridoxal phosphate</keyword>
<dbReference type="PROSITE" id="PS00039">
    <property type="entry name" value="DEAD_ATP_HELICASE"/>
    <property type="match status" value="1"/>
</dbReference>
<evidence type="ECO:0000256" key="14">
    <source>
        <dbReference type="ARBA" id="ARBA00050029"/>
    </source>
</evidence>
<dbReference type="CDD" id="cd22473">
    <property type="entry name" value="KH-I_DDX46"/>
    <property type="match status" value="1"/>
</dbReference>
<dbReference type="Gene3D" id="3.40.640.10">
    <property type="entry name" value="Type I PLP-dependent aspartate aminotransferase-like (Major domain)"/>
    <property type="match status" value="1"/>
</dbReference>
<dbReference type="InterPro" id="IPR015424">
    <property type="entry name" value="PyrdxlP-dep_Trfase"/>
</dbReference>
<dbReference type="SMART" id="SM00449">
    <property type="entry name" value="SPRY"/>
    <property type="match status" value="1"/>
</dbReference>
<dbReference type="InterPro" id="IPR001650">
    <property type="entry name" value="Helicase_C-like"/>
</dbReference>
<dbReference type="GO" id="GO:0003724">
    <property type="term" value="F:RNA helicase activity"/>
    <property type="evidence" value="ECO:0007669"/>
    <property type="project" value="UniProtKB-EC"/>
</dbReference>
<feature type="compositionally biased region" description="Low complexity" evidence="17">
    <location>
        <begin position="1387"/>
        <end position="1398"/>
    </location>
</feature>
<evidence type="ECO:0000256" key="2">
    <source>
        <dbReference type="ARBA" id="ARBA00012552"/>
    </source>
</evidence>
<feature type="region of interest" description="Disordered" evidence="17">
    <location>
        <begin position="184"/>
        <end position="213"/>
    </location>
</feature>
<evidence type="ECO:0000256" key="8">
    <source>
        <dbReference type="ARBA" id="ARBA00022833"/>
    </source>
</evidence>
<organism evidence="22">
    <name type="scientific">Darwinula stevensoni</name>
    <dbReference type="NCBI Taxonomy" id="69355"/>
    <lineage>
        <taxon>Eukaryota</taxon>
        <taxon>Metazoa</taxon>
        <taxon>Ecdysozoa</taxon>
        <taxon>Arthropoda</taxon>
        <taxon>Crustacea</taxon>
        <taxon>Oligostraca</taxon>
        <taxon>Ostracoda</taxon>
        <taxon>Podocopa</taxon>
        <taxon>Podocopida</taxon>
        <taxon>Darwinulocopina</taxon>
        <taxon>Darwinuloidea</taxon>
        <taxon>Darwinulidae</taxon>
        <taxon>Darwinula</taxon>
    </lineage>
</organism>
<dbReference type="InterPro" id="IPR011011">
    <property type="entry name" value="Znf_FYVE_PHD"/>
</dbReference>
<dbReference type="GO" id="GO:0008483">
    <property type="term" value="F:transaminase activity"/>
    <property type="evidence" value="ECO:0007669"/>
    <property type="project" value="InterPro"/>
</dbReference>
<evidence type="ECO:0000256" key="11">
    <source>
        <dbReference type="ARBA" id="ARBA00038511"/>
    </source>
</evidence>
<dbReference type="CDD" id="cd18787">
    <property type="entry name" value="SF2_C_DEAD"/>
    <property type="match status" value="1"/>
</dbReference>
<feature type="short sequence motif" description="Q motif" evidence="16">
    <location>
        <begin position="349"/>
        <end position="377"/>
    </location>
</feature>
<evidence type="ECO:0000256" key="15">
    <source>
        <dbReference type="ARBA" id="ARBA00050042"/>
    </source>
</evidence>
<dbReference type="SUPFAM" id="SSF52540">
    <property type="entry name" value="P-loop containing nucleoside triphosphate hydrolases"/>
    <property type="match status" value="2"/>
</dbReference>
<dbReference type="InterPro" id="IPR015422">
    <property type="entry name" value="PyrdxlP-dep_Trfase_small"/>
</dbReference>
<evidence type="ECO:0000256" key="13">
    <source>
        <dbReference type="ARBA" id="ARBA00049949"/>
    </source>
</evidence>
<dbReference type="InterPro" id="IPR014014">
    <property type="entry name" value="RNA_helicase_DEAD_Q_motif"/>
</dbReference>
<keyword evidence="23" id="KW-1185">Reference proteome</keyword>
<evidence type="ECO:0000256" key="16">
    <source>
        <dbReference type="PROSITE-ProRule" id="PRU00552"/>
    </source>
</evidence>
<dbReference type="SMART" id="SM00487">
    <property type="entry name" value="DEXDc"/>
    <property type="match status" value="1"/>
</dbReference>
<feature type="compositionally biased region" description="Acidic residues" evidence="17">
    <location>
        <begin position="24"/>
        <end position="37"/>
    </location>
</feature>
<name>A0A7R8ZZ60_9CRUS</name>
<dbReference type="CDD" id="cd17953">
    <property type="entry name" value="DEADc_DDX46"/>
    <property type="match status" value="1"/>
</dbReference>
<dbReference type="InterPro" id="IPR000629">
    <property type="entry name" value="RNA-helicase_DEAD-box_CS"/>
</dbReference>
<evidence type="ECO:0000256" key="5">
    <source>
        <dbReference type="ARBA" id="ARBA00022771"/>
    </source>
</evidence>
<dbReference type="PROSITE" id="PS51192">
    <property type="entry name" value="HELICASE_ATP_BIND_1"/>
    <property type="match status" value="1"/>
</dbReference>
<dbReference type="PROSITE" id="PS01359">
    <property type="entry name" value="ZF_PHD_1"/>
    <property type="match status" value="1"/>
</dbReference>
<evidence type="ECO:0000256" key="18">
    <source>
        <dbReference type="SAM" id="SignalP"/>
    </source>
</evidence>
<dbReference type="Gene3D" id="3.90.980.20">
    <property type="match status" value="1"/>
</dbReference>